<evidence type="ECO:0000256" key="1">
    <source>
        <dbReference type="SAM" id="SignalP"/>
    </source>
</evidence>
<dbReference type="OrthoDB" id="2323912at2"/>
<keyword evidence="3" id="KW-1185">Reference proteome</keyword>
<dbReference type="AlphaFoldDB" id="A0A4R5NF32"/>
<evidence type="ECO:0000313" key="2">
    <source>
        <dbReference type="EMBL" id="TDG71768.1"/>
    </source>
</evidence>
<name>A0A4R5NF32_9LACO</name>
<keyword evidence="1" id="KW-0732">Signal</keyword>
<accession>A0A4R5NF32</accession>
<feature type="signal peptide" evidence="1">
    <location>
        <begin position="1"/>
        <end position="20"/>
    </location>
</feature>
<dbReference type="EMBL" id="PUFN01000019">
    <property type="protein sequence ID" value="TDG71768.1"/>
    <property type="molecule type" value="Genomic_DNA"/>
</dbReference>
<dbReference type="STRING" id="1612.ABB44_07035"/>
<protein>
    <recommendedName>
        <fullName evidence="4">Surface layer protein A domain-containing protein</fullName>
    </recommendedName>
</protein>
<proteinExistence type="predicted"/>
<comment type="caution">
    <text evidence="2">The sequence shown here is derived from an EMBL/GenBank/DDBJ whole genome shotgun (WGS) entry which is preliminary data.</text>
</comment>
<evidence type="ECO:0008006" key="4">
    <source>
        <dbReference type="Google" id="ProtNLM"/>
    </source>
</evidence>
<dbReference type="Proteomes" id="UP000295257">
    <property type="component" value="Unassembled WGS sequence"/>
</dbReference>
<dbReference type="RefSeq" id="WP_010020647.1">
    <property type="nucleotide sequence ID" value="NZ_CAJJMR010000008.1"/>
</dbReference>
<sequence>MKLVQKSLLFASLFAVGMGAATIPVITNGNGAVQAATVVKGTTANAYFFKIGKDKFVKGEDVKILTNDNQTDEDMVSTIEANDYRLEVNVPKAQLYNKKGEKIGKCLTQGTVCKIGDQNAFYNHTYYKDYKGNISQMNNSTLIS</sequence>
<evidence type="ECO:0000313" key="3">
    <source>
        <dbReference type="Proteomes" id="UP000295257"/>
    </source>
</evidence>
<organism evidence="2 3">
    <name type="scientific">Companilactobacillus farciminis</name>
    <dbReference type="NCBI Taxonomy" id="1612"/>
    <lineage>
        <taxon>Bacteria</taxon>
        <taxon>Bacillati</taxon>
        <taxon>Bacillota</taxon>
        <taxon>Bacilli</taxon>
        <taxon>Lactobacillales</taxon>
        <taxon>Lactobacillaceae</taxon>
        <taxon>Companilactobacillus</taxon>
    </lineage>
</organism>
<feature type="chain" id="PRO_5038961653" description="Surface layer protein A domain-containing protein" evidence="1">
    <location>
        <begin position="21"/>
        <end position="144"/>
    </location>
</feature>
<gene>
    <name evidence="2" type="ORF">C5L30_002348</name>
</gene>
<reference evidence="2 3" key="1">
    <citation type="journal article" date="2019" name="Appl. Microbiol. Biotechnol.">
        <title>Uncovering carbohydrate metabolism through a genotype-phenotype association study of 56 lactic acid bacteria genomes.</title>
        <authorList>
            <person name="Buron-Moles G."/>
            <person name="Chailyan A."/>
            <person name="Dolejs I."/>
            <person name="Forster J."/>
            <person name="Miks M.H."/>
        </authorList>
    </citation>
    <scope>NUCLEOTIDE SEQUENCE [LARGE SCALE GENOMIC DNA]</scope>
    <source>
        <strain evidence="2 3">ATCC 29644</strain>
    </source>
</reference>